<name>A0A1X7VBF2_AMPQE</name>
<evidence type="ECO:0000256" key="6">
    <source>
        <dbReference type="ARBA" id="ARBA00022676"/>
    </source>
</evidence>
<evidence type="ECO:0000256" key="14">
    <source>
        <dbReference type="PIRNR" id="PIRNR028810"/>
    </source>
</evidence>
<feature type="transmembrane region" description="Helical" evidence="14">
    <location>
        <begin position="163"/>
        <end position="185"/>
    </location>
</feature>
<reference evidence="16" key="1">
    <citation type="journal article" date="2010" name="Nature">
        <title>The Amphimedon queenslandica genome and the evolution of animal complexity.</title>
        <authorList>
            <person name="Srivastava M."/>
            <person name="Simakov O."/>
            <person name="Chapman J."/>
            <person name="Fahey B."/>
            <person name="Gauthier M.E."/>
            <person name="Mitros T."/>
            <person name="Richards G.S."/>
            <person name="Conaco C."/>
            <person name="Dacre M."/>
            <person name="Hellsten U."/>
            <person name="Larroux C."/>
            <person name="Putnam N.H."/>
            <person name="Stanke M."/>
            <person name="Adamska M."/>
            <person name="Darling A."/>
            <person name="Degnan S.M."/>
            <person name="Oakley T.H."/>
            <person name="Plachetzki D.C."/>
            <person name="Zhai Y."/>
            <person name="Adamski M."/>
            <person name="Calcino A."/>
            <person name="Cummins S.F."/>
            <person name="Goodstein D.M."/>
            <person name="Harris C."/>
            <person name="Jackson D.J."/>
            <person name="Leys S.P."/>
            <person name="Shu S."/>
            <person name="Woodcroft B.J."/>
            <person name="Vervoort M."/>
            <person name="Kosik K.S."/>
            <person name="Manning G."/>
            <person name="Degnan B.M."/>
            <person name="Rokhsar D.S."/>
        </authorList>
    </citation>
    <scope>NUCLEOTIDE SEQUENCE [LARGE SCALE GENOMIC DNA]</scope>
</reference>
<evidence type="ECO:0000256" key="4">
    <source>
        <dbReference type="ARBA" id="ARBA00011967"/>
    </source>
</evidence>
<gene>
    <name evidence="15" type="primary">100637452</name>
</gene>
<keyword evidence="6 14" id="KW-0328">Glycosyltransferase</keyword>
<feature type="transmembrane region" description="Helical" evidence="14">
    <location>
        <begin position="134"/>
        <end position="156"/>
    </location>
</feature>
<keyword evidence="16" id="KW-1185">Reference proteome</keyword>
<dbReference type="EnsemblMetazoa" id="Aqu2.1.37620_001">
    <property type="protein sequence ID" value="Aqu2.1.37620_001"/>
    <property type="gene ID" value="Aqu2.1.37620"/>
</dbReference>
<evidence type="ECO:0000313" key="16">
    <source>
        <dbReference type="Proteomes" id="UP000007879"/>
    </source>
</evidence>
<dbReference type="Pfam" id="PF04922">
    <property type="entry name" value="DIE2_ALG10"/>
    <property type="match status" value="1"/>
</dbReference>
<dbReference type="PANTHER" id="PTHR12989:SF10">
    <property type="entry name" value="DOL-P-GLC:GLC(2)MAN(9)GLCNAC(2)-PP-DOL ALPHA-1,2-GLUCOSYLTRANSFERASE-RELATED"/>
    <property type="match status" value="1"/>
</dbReference>
<evidence type="ECO:0000313" key="15">
    <source>
        <dbReference type="EnsemblMetazoa" id="Aqu2.1.37620_001"/>
    </source>
</evidence>
<dbReference type="GO" id="GO:0106073">
    <property type="term" value="F:dolichyl pyrophosphate Glc2Man9GlcNAc2 alpha-1,2-glucosyltransferase activity"/>
    <property type="evidence" value="ECO:0007669"/>
    <property type="project" value="UniProtKB-UniRule"/>
</dbReference>
<feature type="transmembrane region" description="Helical" evidence="14">
    <location>
        <begin position="298"/>
        <end position="318"/>
    </location>
</feature>
<evidence type="ECO:0000256" key="3">
    <source>
        <dbReference type="ARBA" id="ARBA00010600"/>
    </source>
</evidence>
<evidence type="ECO:0000256" key="11">
    <source>
        <dbReference type="ARBA" id="ARBA00023136"/>
    </source>
</evidence>
<dbReference type="PANTHER" id="PTHR12989">
    <property type="entry name" value="ALPHA-1,2-GLUCOSYLTRANSFERASE ALG10"/>
    <property type="match status" value="1"/>
</dbReference>
<keyword evidence="11 14" id="KW-0472">Membrane</keyword>
<evidence type="ECO:0000256" key="1">
    <source>
        <dbReference type="ARBA" id="ARBA00004477"/>
    </source>
</evidence>
<feature type="transmembrane region" description="Helical" evidence="14">
    <location>
        <begin position="347"/>
        <end position="366"/>
    </location>
</feature>
<feature type="transmembrane region" description="Helical" evidence="14">
    <location>
        <begin position="205"/>
        <end position="223"/>
    </location>
</feature>
<dbReference type="PIRSF" id="PIRSF028810">
    <property type="entry name" value="Alpha1_2_glucosyltferase_Alg10"/>
    <property type="match status" value="1"/>
</dbReference>
<evidence type="ECO:0000256" key="2">
    <source>
        <dbReference type="ARBA" id="ARBA00004922"/>
    </source>
</evidence>
<protein>
    <recommendedName>
        <fullName evidence="5 14">Dol-P-Glc:Glc(2)Man(9)GlcNAc(2)-PP-Dol alpha-1,2-glucosyltransferase</fullName>
        <ecNumber evidence="4 14">2.4.1.256</ecNumber>
    </recommendedName>
</protein>
<evidence type="ECO:0000256" key="12">
    <source>
        <dbReference type="ARBA" id="ARBA00044727"/>
    </source>
</evidence>
<dbReference type="Proteomes" id="UP000007879">
    <property type="component" value="Unassembled WGS sequence"/>
</dbReference>
<comment type="pathway">
    <text evidence="2">Protein modification; protein glycosylation.</text>
</comment>
<dbReference type="EnsemblMetazoa" id="XM_003384896.3">
    <property type="protein sequence ID" value="XP_003384944.1"/>
    <property type="gene ID" value="LOC100637452"/>
</dbReference>
<feature type="transmembrane region" description="Helical" evidence="14">
    <location>
        <begin position="373"/>
        <end position="392"/>
    </location>
</feature>
<feature type="transmembrane region" description="Helical" evidence="14">
    <location>
        <begin position="92"/>
        <end position="114"/>
    </location>
</feature>
<dbReference type="STRING" id="400682.A0A1X7VBF2"/>
<comment type="similarity">
    <text evidence="3 14">Belongs to the ALG10 glucosyltransferase family.</text>
</comment>
<dbReference type="GO" id="GO:0005789">
    <property type="term" value="C:endoplasmic reticulum membrane"/>
    <property type="evidence" value="ECO:0007669"/>
    <property type="project" value="UniProtKB-SubCell"/>
</dbReference>
<feature type="transmembrane region" description="Helical" evidence="14">
    <location>
        <begin position="267"/>
        <end position="286"/>
    </location>
</feature>
<comment type="function">
    <text evidence="12">Dol-P-Glc:Glc(2)Man(9)GlcNAc(2)-PP-Dol alpha-1,2-glucosyltransferase that operates in the biosynthetic pathway of dolichol-linked oligosaccharides, the glycan precursors employed in protein asparagine (N)-glycosylation. The assembly of dolichol-linked oligosaccharides begins on the cytosolic side of the endoplasmic reticulum membrane and finishes in its lumen. The sequential addition of sugars to dolichol pyrophosphate produces dolichol-linked oligosaccharides containing fourteen sugars, including two GlcNAcs, nine mannoses and three glucoses. Once assembled, the oligosaccharide is transferred from the lipid to nascent proteins by oligosaccharyltransferases. In the lumen of the endoplasmic reticulum, adds the third and last glucose residue from dolichyl phosphate glucose (Dol-P-Glc) onto the lipid-linked oligosaccharide intermediate Glc(2)Man(9)GlcNAc(2)-PP-Dol to produce Glc(3)Man(9)GlcNAc(2)-PP-Dol.</text>
</comment>
<feature type="transmembrane region" description="Helical" evidence="14">
    <location>
        <begin position="230"/>
        <end position="247"/>
    </location>
</feature>
<dbReference type="GO" id="GO:0006488">
    <property type="term" value="P:dolichol-linked oligosaccharide biosynthetic process"/>
    <property type="evidence" value="ECO:0007669"/>
    <property type="project" value="UniProtKB-UniRule"/>
</dbReference>
<feature type="transmembrane region" description="Helical" evidence="14">
    <location>
        <begin position="62"/>
        <end position="80"/>
    </location>
</feature>
<evidence type="ECO:0000256" key="13">
    <source>
        <dbReference type="ARBA" id="ARBA00048064"/>
    </source>
</evidence>
<dbReference type="InParanoid" id="A0A1X7VBF2"/>
<feature type="transmembrane region" description="Helical" evidence="14">
    <location>
        <begin position="412"/>
        <end position="435"/>
    </location>
</feature>
<keyword evidence="10 14" id="KW-1133">Transmembrane helix</keyword>
<feature type="transmembrane region" description="Helical" evidence="14">
    <location>
        <begin position="5"/>
        <end position="24"/>
    </location>
</feature>
<sequence length="452" mass="53039">MAAIMLLLGVSILALLNSIILYYINETVPSPYMDEIFHVPQAQQYCRNNFSHWDPMITTPPGLYLISLLTIKPLSSLFAKDLCITSLLRAQNVLFSLISFIVFHSLLSSIHSQLKPTLLMVMSSLTLSLFPPLFFFNFLYYTDVGSTLFVLFGYLMSRQHRHLLASISLGVSLLFRQTNIVWAAFVGGASILRHLELELSRNKKLPSLFYQFITLLKTLLFQLPAVLSWVWSYVLLGIGFMIFIIINNGVVLGDRSHHIVSTHVPQVMYFSCFVCFFSFWNILFRWKLFLKSFFNHFFRYLFLYVLLTAIGLMAAHYYTYEHPYLLADNRHYTFYIWKNIYRRDEEIKYFLTPMYSVCMIIIMTLLREQQSFWWMLLYSGVCIVTLVPQSLFEFRYFIIPYLMFKVHVRPSSLAAILLEVCLYGAINTLTLLIFINKPFQWEGSSQLQRFMW</sequence>
<comment type="catalytic activity">
    <reaction evidence="13">
        <text>an alpha-D-Glc-(1-&gt;3)-alpha-D-Glc-(1-&gt;3)-alpha-D-Man-(1-&gt;2)-alpha-D-Man-(1-&gt;2)-alpha-D-Man-(1-&gt;3)-[alpha-D-Man-(1-&gt;2)-alpha-D-Man-(1-&gt;3)-[alpha-D-Man-(1-&gt;2)-alpha-D-Man-(1-&gt;6)]-alpha-D-Man-(1-&gt;6)]-beta-D-Man-(1-&gt;4)-beta-D-GlcNAc-(1-&gt;4)-alpha-D-GlcNAc-diphospho-di-trans,poly-cis-dolichol + a di-trans,poly-cis-dolichyl beta-D-glucosyl phosphate = a alpha-D-Glc-(1-&gt;2)-alpha-D-Glc-(1-&gt;3)-alpha-D-Glc-(1-&gt;3)-alpha-D-Man-(1-&gt;2)-alpha-D-Man-(1-&gt;2)-alpha-D-Man-(1-&gt;3)-[alpha-D-Man-(1-&gt;2)-alpha-D-Man-(1-&gt;3)-[alpha-D-Man-(1-&gt;2)-alpha-D-Man-(1-&gt;6)]-alpha-D-Man-(1-&gt;6)]-beta-D-Man-(1-&gt;4)-beta-D-GlcNAc-(1-&gt;4)-alpha-D-GlcNAc-diphospho-di-trans,poly-cis-dolichol + a di-trans,poly-cis-dolichyl phosphate + H(+)</text>
        <dbReference type="Rhea" id="RHEA:29543"/>
        <dbReference type="Rhea" id="RHEA-COMP:19498"/>
        <dbReference type="Rhea" id="RHEA-COMP:19502"/>
        <dbReference type="Rhea" id="RHEA-COMP:19512"/>
        <dbReference type="Rhea" id="RHEA-COMP:19522"/>
        <dbReference type="ChEBI" id="CHEBI:15378"/>
        <dbReference type="ChEBI" id="CHEBI:57525"/>
        <dbReference type="ChEBI" id="CHEBI:57683"/>
        <dbReference type="ChEBI" id="CHEBI:132522"/>
        <dbReference type="ChEBI" id="CHEBI:132523"/>
        <dbReference type="EC" id="2.4.1.256"/>
    </reaction>
    <physiologicalReaction direction="left-to-right" evidence="13">
        <dbReference type="Rhea" id="RHEA:29544"/>
    </physiologicalReaction>
</comment>
<keyword evidence="7" id="KW-0808">Transferase</keyword>
<reference evidence="15" key="2">
    <citation type="submission" date="2017-05" db="UniProtKB">
        <authorList>
            <consortium name="EnsemblMetazoa"/>
        </authorList>
    </citation>
    <scope>IDENTIFICATION</scope>
</reference>
<proteinExistence type="inferred from homology"/>
<dbReference type="AlphaFoldDB" id="A0A1X7VBF2"/>
<accession>A0A1X7VBF2</accession>
<evidence type="ECO:0000256" key="7">
    <source>
        <dbReference type="ARBA" id="ARBA00022679"/>
    </source>
</evidence>
<keyword evidence="9" id="KW-0256">Endoplasmic reticulum</keyword>
<dbReference type="eggNOG" id="KOG2642">
    <property type="taxonomic scope" value="Eukaryota"/>
</dbReference>
<evidence type="ECO:0000256" key="5">
    <source>
        <dbReference type="ARBA" id="ARBA00018512"/>
    </source>
</evidence>
<dbReference type="EC" id="2.4.1.256" evidence="4 14"/>
<dbReference type="InterPro" id="IPR016900">
    <property type="entry name" value="Alg10"/>
</dbReference>
<organism evidence="15">
    <name type="scientific">Amphimedon queenslandica</name>
    <name type="common">Sponge</name>
    <dbReference type="NCBI Taxonomy" id="400682"/>
    <lineage>
        <taxon>Eukaryota</taxon>
        <taxon>Metazoa</taxon>
        <taxon>Porifera</taxon>
        <taxon>Demospongiae</taxon>
        <taxon>Heteroscleromorpha</taxon>
        <taxon>Haplosclerida</taxon>
        <taxon>Niphatidae</taxon>
        <taxon>Amphimedon</taxon>
    </lineage>
</organism>
<keyword evidence="8 14" id="KW-0812">Transmembrane</keyword>
<dbReference type="OrthoDB" id="4769at2759"/>
<evidence type="ECO:0000256" key="8">
    <source>
        <dbReference type="ARBA" id="ARBA00022692"/>
    </source>
</evidence>
<evidence type="ECO:0000256" key="10">
    <source>
        <dbReference type="ARBA" id="ARBA00022989"/>
    </source>
</evidence>
<dbReference type="KEGG" id="aqu:100637452"/>
<comment type="subcellular location">
    <subcellularLocation>
        <location evidence="1">Endoplasmic reticulum membrane</location>
        <topology evidence="1">Multi-pass membrane protein</topology>
    </subcellularLocation>
</comment>
<evidence type="ECO:0000256" key="9">
    <source>
        <dbReference type="ARBA" id="ARBA00022824"/>
    </source>
</evidence>